<accession>A0ABR0A9F2</accession>
<protein>
    <submittedName>
        <fullName evidence="2">Uncharacterized protein</fullName>
    </submittedName>
</protein>
<dbReference type="Proteomes" id="UP001234178">
    <property type="component" value="Unassembled WGS sequence"/>
</dbReference>
<feature type="compositionally biased region" description="Basic and acidic residues" evidence="1">
    <location>
        <begin position="21"/>
        <end position="40"/>
    </location>
</feature>
<evidence type="ECO:0000256" key="1">
    <source>
        <dbReference type="SAM" id="MobiDB-lite"/>
    </source>
</evidence>
<gene>
    <name evidence="2" type="ORF">OUZ56_003536</name>
</gene>
<dbReference type="EMBL" id="JAOYFB010000036">
    <property type="protein sequence ID" value="KAK4021625.1"/>
    <property type="molecule type" value="Genomic_DNA"/>
</dbReference>
<reference evidence="2 3" key="1">
    <citation type="journal article" date="2023" name="Nucleic Acids Res.">
        <title>The hologenome of Daphnia magna reveals possible DNA methylation and microbiome-mediated evolution of the host genome.</title>
        <authorList>
            <person name="Chaturvedi A."/>
            <person name="Li X."/>
            <person name="Dhandapani V."/>
            <person name="Marshall H."/>
            <person name="Kissane S."/>
            <person name="Cuenca-Cambronero M."/>
            <person name="Asole G."/>
            <person name="Calvet F."/>
            <person name="Ruiz-Romero M."/>
            <person name="Marangio P."/>
            <person name="Guigo R."/>
            <person name="Rago D."/>
            <person name="Mirbahai L."/>
            <person name="Eastwood N."/>
            <person name="Colbourne J.K."/>
            <person name="Zhou J."/>
            <person name="Mallon E."/>
            <person name="Orsini L."/>
        </authorList>
    </citation>
    <scope>NUCLEOTIDE SEQUENCE [LARGE SCALE GENOMIC DNA]</scope>
    <source>
        <strain evidence="2">LRV0_1</strain>
    </source>
</reference>
<proteinExistence type="predicted"/>
<feature type="region of interest" description="Disordered" evidence="1">
    <location>
        <begin position="1"/>
        <end position="51"/>
    </location>
</feature>
<evidence type="ECO:0000313" key="3">
    <source>
        <dbReference type="Proteomes" id="UP001234178"/>
    </source>
</evidence>
<organism evidence="2 3">
    <name type="scientific">Daphnia magna</name>
    <dbReference type="NCBI Taxonomy" id="35525"/>
    <lineage>
        <taxon>Eukaryota</taxon>
        <taxon>Metazoa</taxon>
        <taxon>Ecdysozoa</taxon>
        <taxon>Arthropoda</taxon>
        <taxon>Crustacea</taxon>
        <taxon>Branchiopoda</taxon>
        <taxon>Diplostraca</taxon>
        <taxon>Cladocera</taxon>
        <taxon>Anomopoda</taxon>
        <taxon>Daphniidae</taxon>
        <taxon>Daphnia</taxon>
    </lineage>
</organism>
<keyword evidence="3" id="KW-1185">Reference proteome</keyword>
<name>A0ABR0A9F2_9CRUS</name>
<comment type="caution">
    <text evidence="2">The sequence shown here is derived from an EMBL/GenBank/DDBJ whole genome shotgun (WGS) entry which is preliminary data.</text>
</comment>
<sequence length="165" mass="18988">MGPKLLPKDSPVVKPINNSWKTEKQIEKERKKRATLDRKNLQKRLKRAQQPGAGLRGRAFGLLNRNDGVLSIKNLNPENEKVARKPRQKSFTSVEGTSNQSNICDIETQDNIDLDISPRIADEREALRTFRKDVLQERLKNACEEYLIAKQLLLSQAEEEKKKKQ</sequence>
<evidence type="ECO:0000313" key="2">
    <source>
        <dbReference type="EMBL" id="KAK4021625.1"/>
    </source>
</evidence>